<dbReference type="Proteomes" id="UP000187191">
    <property type="component" value="Chromosome"/>
</dbReference>
<feature type="domain" description="TauD/TfdA-like" evidence="8">
    <location>
        <begin position="127"/>
        <end position="290"/>
    </location>
</feature>
<evidence type="ECO:0000313" key="10">
    <source>
        <dbReference type="EMBL" id="APY90426.1"/>
    </source>
</evidence>
<dbReference type="InterPro" id="IPR050411">
    <property type="entry name" value="AlphaKG_dependent_hydroxylases"/>
</dbReference>
<protein>
    <submittedName>
        <fullName evidence="9 12">Oxygenase</fullName>
    </submittedName>
</protein>
<dbReference type="SUPFAM" id="SSF51197">
    <property type="entry name" value="Clavaminate synthase-like"/>
    <property type="match status" value="1"/>
</dbReference>
<dbReference type="GO" id="GO:0005506">
    <property type="term" value="F:iron ion binding"/>
    <property type="evidence" value="ECO:0007669"/>
    <property type="project" value="InterPro"/>
</dbReference>
<keyword evidence="13" id="KW-1185">Reference proteome</keyword>
<evidence type="ECO:0000313" key="9">
    <source>
        <dbReference type="EMBL" id="APY84422.1"/>
    </source>
</evidence>
<evidence type="ECO:0000256" key="3">
    <source>
        <dbReference type="ARBA" id="ARBA00022723"/>
    </source>
</evidence>
<dbReference type="Proteomes" id="UP000596130">
    <property type="component" value="Chromosome"/>
</dbReference>
<dbReference type="Pfam" id="PF02668">
    <property type="entry name" value="TauD"/>
    <property type="match status" value="1"/>
</dbReference>
<dbReference type="PANTHER" id="PTHR10696">
    <property type="entry name" value="GAMMA-BUTYROBETAINE HYDROXYLASE-RELATED"/>
    <property type="match status" value="1"/>
</dbReference>
<evidence type="ECO:0000256" key="2">
    <source>
        <dbReference type="ARBA" id="ARBA00008425"/>
    </source>
</evidence>
<evidence type="ECO:0000259" key="8">
    <source>
        <dbReference type="Pfam" id="PF02668"/>
    </source>
</evidence>
<evidence type="ECO:0000313" key="13">
    <source>
        <dbReference type="Proteomes" id="UP000187191"/>
    </source>
</evidence>
<evidence type="ECO:0000313" key="11">
    <source>
        <dbReference type="EMBL" id="QQC87056.1"/>
    </source>
</evidence>
<accession>A0A1P8TS15</accession>
<evidence type="ECO:0000256" key="6">
    <source>
        <dbReference type="ARBA" id="ARBA00023194"/>
    </source>
</evidence>
<dbReference type="EMBL" id="CP065959">
    <property type="protein sequence ID" value="QQC87056.1"/>
    <property type="molecule type" value="Genomic_DNA"/>
</dbReference>
<dbReference type="KEGG" id="ssia:A7J05_00255"/>
<name>A0A1P8TS15_9ACTN</name>
<proteinExistence type="inferred from homology"/>
<dbReference type="RefSeq" id="WP_076681665.1">
    <property type="nucleotide sequence ID" value="NZ_CP015588.1"/>
</dbReference>
<keyword evidence="4" id="KW-0560">Oxidoreductase</keyword>
<gene>
    <name evidence="9" type="ORF">A7J05_00255</name>
    <name evidence="10" type="ORF">A7J05_36480</name>
    <name evidence="11" type="ORF">I8755_00385</name>
    <name evidence="12" type="ORF">I8755_37815</name>
</gene>
<dbReference type="PIRSF" id="PIRSF019543">
    <property type="entry name" value="Clavaminate_syn"/>
    <property type="match status" value="1"/>
</dbReference>
<dbReference type="GO" id="GO:0051213">
    <property type="term" value="F:dioxygenase activity"/>
    <property type="evidence" value="ECO:0007669"/>
    <property type="project" value="UniProtKB-KW"/>
</dbReference>
<evidence type="ECO:0000256" key="5">
    <source>
        <dbReference type="ARBA" id="ARBA00023004"/>
    </source>
</evidence>
<reference evidence="12 14" key="2">
    <citation type="submission" date="2020-12" db="EMBL/GenBank/DDBJ databases">
        <title>Identification and biosynthesis of polyene macrolides produced by Streptomyces alfalfae Men-myco-93-63.</title>
        <authorList>
            <person name="Liu D."/>
            <person name="Li Y."/>
            <person name="Liu L."/>
            <person name="Han X."/>
            <person name="Shen F."/>
        </authorList>
    </citation>
    <scope>NUCLEOTIDE SEQUENCE [LARGE SCALE GENOMIC DNA]</scope>
    <source>
        <strain evidence="12 14">Men-myco-93-63</strain>
    </source>
</reference>
<keyword evidence="3 7" id="KW-0479">Metal-binding</keyword>
<feature type="binding site" evidence="7">
    <location>
        <position position="136"/>
    </location>
    <ligand>
        <name>Fe cation</name>
        <dbReference type="ChEBI" id="CHEBI:24875"/>
    </ligand>
</feature>
<dbReference type="EMBL" id="CP015588">
    <property type="protein sequence ID" value="APY90426.1"/>
    <property type="molecule type" value="Genomic_DNA"/>
</dbReference>
<dbReference type="InterPro" id="IPR014503">
    <property type="entry name" value="Clavaminate_syn-like"/>
</dbReference>
<organism evidence="12 14">
    <name type="scientific">Streptomyces alfalfae</name>
    <dbReference type="NCBI Taxonomy" id="1642299"/>
    <lineage>
        <taxon>Bacteria</taxon>
        <taxon>Bacillati</taxon>
        <taxon>Actinomycetota</taxon>
        <taxon>Actinomycetes</taxon>
        <taxon>Kitasatosporales</taxon>
        <taxon>Streptomycetaceae</taxon>
        <taxon>Streptomyces</taxon>
    </lineage>
</organism>
<dbReference type="GO" id="GO:0017000">
    <property type="term" value="P:antibiotic biosynthetic process"/>
    <property type="evidence" value="ECO:0007669"/>
    <property type="project" value="UniProtKB-KW"/>
</dbReference>
<feature type="binding site" evidence="7">
    <location>
        <position position="134"/>
    </location>
    <ligand>
        <name>Fe cation</name>
        <dbReference type="ChEBI" id="CHEBI:24875"/>
    </ligand>
</feature>
<reference evidence="9 13" key="1">
    <citation type="submission" date="2016-05" db="EMBL/GenBank/DDBJ databases">
        <authorList>
            <person name="Gu J."/>
        </authorList>
    </citation>
    <scope>NUCLEOTIDE SEQUENCE [LARGE SCALE GENOMIC DNA]</scope>
    <source>
        <strain evidence="9 13">ACCC40021</strain>
    </source>
</reference>
<comment type="cofactor">
    <cofactor evidence="1">
        <name>Fe(2+)</name>
        <dbReference type="ChEBI" id="CHEBI:29033"/>
    </cofactor>
</comment>
<keyword evidence="12" id="KW-0223">Dioxygenase</keyword>
<evidence type="ECO:0000256" key="4">
    <source>
        <dbReference type="ARBA" id="ARBA00023002"/>
    </source>
</evidence>
<dbReference type="AlphaFoldDB" id="A0A1P8TS15"/>
<dbReference type="PANTHER" id="PTHR10696:SF56">
    <property type="entry name" value="TAUD_TFDA-LIKE DOMAIN-CONTAINING PROTEIN"/>
    <property type="match status" value="1"/>
</dbReference>
<dbReference type="EMBL" id="CP065959">
    <property type="protein sequence ID" value="QQC93447.1"/>
    <property type="molecule type" value="Genomic_DNA"/>
</dbReference>
<dbReference type="Gene3D" id="3.60.130.10">
    <property type="entry name" value="Clavaminate synthase-like"/>
    <property type="match status" value="1"/>
</dbReference>
<dbReference type="InterPro" id="IPR042098">
    <property type="entry name" value="TauD-like_sf"/>
</dbReference>
<dbReference type="EMBL" id="CP015588">
    <property type="protein sequence ID" value="APY84422.1"/>
    <property type="molecule type" value="Genomic_DNA"/>
</dbReference>
<sequence>MTAPLFELTDQERSALWRQAETTVHHGPDGVGEDALPARVKDALHDFGRDPGKTGYMLLRGLEVGVLPPTHSDGEPATLPGHGTAGLGMLIAETLGTMIGYADEKSGALVHNVQPLPGEETRIEGSGSVAFDFHIENVHHPLRPDFIGLICLRQDHERTASTRIASCREALELLKPETVRSLRQCQFHSNYPGSFTRDSTVEPAPSGPHPVLFGSPEKPFIRFNSHNTTSLNKAGRAALRVLAEALEHVCHEVVLRPGDCAVLNNNIATHGRSAFTPRYDGQDRWLRRFYAIKSIPHSVREMMDGSRVVPPLPAIEGIW</sequence>
<keyword evidence="5 7" id="KW-0408">Iron</keyword>
<evidence type="ECO:0000256" key="1">
    <source>
        <dbReference type="ARBA" id="ARBA00001954"/>
    </source>
</evidence>
<dbReference type="InterPro" id="IPR003819">
    <property type="entry name" value="TauD/TfdA-like"/>
</dbReference>
<evidence type="ECO:0000313" key="12">
    <source>
        <dbReference type="EMBL" id="QQC93447.1"/>
    </source>
</evidence>
<keyword evidence="6" id="KW-0045">Antibiotic biosynthesis</keyword>
<evidence type="ECO:0000256" key="7">
    <source>
        <dbReference type="PIRSR" id="PIRSR019543-2"/>
    </source>
</evidence>
<evidence type="ECO:0000313" key="14">
    <source>
        <dbReference type="Proteomes" id="UP000596130"/>
    </source>
</evidence>
<comment type="similarity">
    <text evidence="2">Belongs to the clavaminate synthase family.</text>
</comment>
<dbReference type="OrthoDB" id="3872700at2"/>
<dbReference type="KEGG" id="ssia:A7J05_36480"/>